<dbReference type="Gene3D" id="3.30.200.20">
    <property type="entry name" value="Phosphorylase Kinase, domain 1"/>
    <property type="match status" value="1"/>
</dbReference>
<gene>
    <name evidence="2" type="ORF">Vau01_112730</name>
</gene>
<dbReference type="PANTHER" id="PTHR21310">
    <property type="entry name" value="AMINOGLYCOSIDE PHOSPHOTRANSFERASE-RELATED-RELATED"/>
    <property type="match status" value="1"/>
</dbReference>
<evidence type="ECO:0000259" key="1">
    <source>
        <dbReference type="Pfam" id="PF01636"/>
    </source>
</evidence>
<dbReference type="InterPro" id="IPR011009">
    <property type="entry name" value="Kinase-like_dom_sf"/>
</dbReference>
<sequence>MGPNGSYAWPVQPDAGDLIRSVAARWPQADVGGAVVRRGMSHDVVVVPGFAAVRFARTVQAEVELRRSATLLTVLADARLPLAVPRPVGAIEALDGRTALATTFVAGKPRPVPEPGLTDPAVLRDALDAIAAVPLDGISHAIGPPRAPAGGTEWADEARRHLLPRLNPPAARLVTRSIDEASALAAPATPVLVHGDLAGTNLLWQADRLVGVLDWDLAFAGDRAYDIACLADGFGWTVLETLFDSATIDRARIYRDVFLVESYLAHHRREATGAADQILEMLHRQTRHGTTAPPTPG</sequence>
<dbReference type="AlphaFoldDB" id="A0A8J3ZIW1"/>
<evidence type="ECO:0000313" key="3">
    <source>
        <dbReference type="Proteomes" id="UP000612585"/>
    </source>
</evidence>
<dbReference type="Proteomes" id="UP000612585">
    <property type="component" value="Unassembled WGS sequence"/>
</dbReference>
<dbReference type="Gene3D" id="3.90.1200.10">
    <property type="match status" value="1"/>
</dbReference>
<evidence type="ECO:0000313" key="2">
    <source>
        <dbReference type="EMBL" id="GIJ63757.1"/>
    </source>
</evidence>
<protein>
    <recommendedName>
        <fullName evidence="1">Aminoglycoside phosphotransferase domain-containing protein</fullName>
    </recommendedName>
</protein>
<dbReference type="InterPro" id="IPR051678">
    <property type="entry name" value="AGP_Transferase"/>
</dbReference>
<accession>A0A8J3ZIW1</accession>
<feature type="domain" description="Aminoglycoside phosphotransferase" evidence="1">
    <location>
        <begin position="50"/>
        <end position="234"/>
    </location>
</feature>
<dbReference type="Pfam" id="PF01636">
    <property type="entry name" value="APH"/>
    <property type="match status" value="1"/>
</dbReference>
<dbReference type="EMBL" id="BOPG01000102">
    <property type="protein sequence ID" value="GIJ63757.1"/>
    <property type="molecule type" value="Genomic_DNA"/>
</dbReference>
<proteinExistence type="predicted"/>
<keyword evidence="3" id="KW-1185">Reference proteome</keyword>
<dbReference type="InterPro" id="IPR002575">
    <property type="entry name" value="Aminoglycoside_PTrfase"/>
</dbReference>
<comment type="caution">
    <text evidence="2">The sequence shown here is derived from an EMBL/GenBank/DDBJ whole genome shotgun (WGS) entry which is preliminary data.</text>
</comment>
<name>A0A8J3ZIW1_9ACTN</name>
<organism evidence="2 3">
    <name type="scientific">Virgisporangium aurantiacum</name>
    <dbReference type="NCBI Taxonomy" id="175570"/>
    <lineage>
        <taxon>Bacteria</taxon>
        <taxon>Bacillati</taxon>
        <taxon>Actinomycetota</taxon>
        <taxon>Actinomycetes</taxon>
        <taxon>Micromonosporales</taxon>
        <taxon>Micromonosporaceae</taxon>
        <taxon>Virgisporangium</taxon>
    </lineage>
</organism>
<reference evidence="2" key="1">
    <citation type="submission" date="2021-01" db="EMBL/GenBank/DDBJ databases">
        <title>Whole genome shotgun sequence of Virgisporangium aurantiacum NBRC 16421.</title>
        <authorList>
            <person name="Komaki H."/>
            <person name="Tamura T."/>
        </authorList>
    </citation>
    <scope>NUCLEOTIDE SEQUENCE</scope>
    <source>
        <strain evidence="2">NBRC 16421</strain>
    </source>
</reference>
<dbReference type="SUPFAM" id="SSF56112">
    <property type="entry name" value="Protein kinase-like (PK-like)"/>
    <property type="match status" value="1"/>
</dbReference>